<dbReference type="Gene3D" id="1.10.3110.10">
    <property type="entry name" value="protoporphyrinogen ix oxidase, domain 3"/>
    <property type="match status" value="1"/>
</dbReference>
<dbReference type="Gene3D" id="3.50.50.60">
    <property type="entry name" value="FAD/NAD(P)-binding domain"/>
    <property type="match status" value="1"/>
</dbReference>
<dbReference type="InterPro" id="IPR036188">
    <property type="entry name" value="FAD/NAD-bd_sf"/>
</dbReference>
<evidence type="ECO:0000256" key="12">
    <source>
        <dbReference type="RuleBase" id="RU364052"/>
    </source>
</evidence>
<dbReference type="SUPFAM" id="SSF54373">
    <property type="entry name" value="FAD-linked reductases, C-terminal domain"/>
    <property type="match status" value="1"/>
</dbReference>
<dbReference type="PANTHER" id="PTHR42923">
    <property type="entry name" value="PROTOPORPHYRINOGEN OXIDASE"/>
    <property type="match status" value="1"/>
</dbReference>
<comment type="pathway">
    <text evidence="4 12">Porphyrin-containing compound metabolism; protoheme biosynthesis.</text>
</comment>
<evidence type="ECO:0000256" key="10">
    <source>
        <dbReference type="ARBA" id="ARBA00023002"/>
    </source>
</evidence>
<evidence type="ECO:0000256" key="6">
    <source>
        <dbReference type="ARBA" id="ARBA00012402"/>
    </source>
</evidence>
<comment type="similarity">
    <text evidence="5 12">Belongs to the protoporphyrinogen/coproporphyrinogen oxidase family. Coproporphyrinogen III oxidase subfamily.</text>
</comment>
<evidence type="ECO:0000256" key="8">
    <source>
        <dbReference type="ARBA" id="ARBA00022630"/>
    </source>
</evidence>
<dbReference type="Gene3D" id="3.90.660.20">
    <property type="entry name" value="Protoporphyrinogen oxidase, mitochondrial, domain 2"/>
    <property type="match status" value="1"/>
</dbReference>
<dbReference type="NCBIfam" id="TIGR00562">
    <property type="entry name" value="proto_IX_ox"/>
    <property type="match status" value="1"/>
</dbReference>
<dbReference type="EC" id="1.3.3.15" evidence="6 12"/>
<keyword evidence="10 12" id="KW-0560">Oxidoreductase</keyword>
<dbReference type="InterPro" id="IPR050464">
    <property type="entry name" value="Zeta_carotene_desat/Oxidored"/>
</dbReference>
<dbReference type="SUPFAM" id="SSF51905">
    <property type="entry name" value="FAD/NAD(P)-binding domain"/>
    <property type="match status" value="1"/>
</dbReference>
<gene>
    <name evidence="14" type="primary">hemG</name>
    <name evidence="14" type="ORF">GCM10022236_11500</name>
</gene>
<evidence type="ECO:0000256" key="5">
    <source>
        <dbReference type="ARBA" id="ARBA00008310"/>
    </source>
</evidence>
<keyword evidence="11 12" id="KW-0350">Heme biosynthesis</keyword>
<evidence type="ECO:0000256" key="3">
    <source>
        <dbReference type="ARBA" id="ARBA00002185"/>
    </source>
</evidence>
<comment type="cofactor">
    <cofactor evidence="2 12">
        <name>FAD</name>
        <dbReference type="ChEBI" id="CHEBI:57692"/>
    </cofactor>
</comment>
<dbReference type="InterPro" id="IPR004572">
    <property type="entry name" value="Protoporphyrinogen_oxidase"/>
</dbReference>
<comment type="subcellular location">
    <subcellularLocation>
        <location evidence="12">Cytoplasm</location>
    </subcellularLocation>
</comment>
<evidence type="ECO:0000313" key="15">
    <source>
        <dbReference type="Proteomes" id="UP001501490"/>
    </source>
</evidence>
<dbReference type="RefSeq" id="WP_344802277.1">
    <property type="nucleotide sequence ID" value="NZ_BAABAB010000007.1"/>
</dbReference>
<keyword evidence="9 12" id="KW-0274">FAD</keyword>
<sequence length="473" mass="48949">MSPQPHVAVIGGGVAGLAAARRLAAGCRVTVLESSPRFGGKLAPLSLEGVRLDAGAESFLARRPEAVDLVHELGFGVMVVHPTAEKPRVLIGGRPVRVPPSLLGVPTDLAALAVVLSDEGYARAADEPRREWGPLPDDIAIGAVVDDHFGAEVTDRVLEPMLGGVYAGRSRELSFAAVAPDLFERARAGGSLLHHARAAARSDQDGPVFAGLAGGVSRLVDALVQELRRHGATLRSGATVRSLRRRTGGGFELAVGAAGEGASGTAAAVEVDAVVLATPAHAFARLLSEAVPAAAEWADVPYASVAVVTLVVRDVRTEGSGLLVPPGVLPTIKAVTHSSAKWAWVAEAAQRRWGPGVSVVRASVGRVGEEALLQLPDEALLQRTYAEAQELPGWSRSHLVTGHVSRWGGGLPQYLVGHRQRVARLRATLAAEPGIAICGAALDGVGIAACVASANRAAEKIESELAGWPEGTE</sequence>
<feature type="domain" description="Amine oxidase" evidence="13">
    <location>
        <begin position="14"/>
        <end position="461"/>
    </location>
</feature>
<comment type="caution">
    <text evidence="14">The sequence shown here is derived from an EMBL/GenBank/DDBJ whole genome shotgun (WGS) entry which is preliminary data.</text>
</comment>
<keyword evidence="8 12" id="KW-0285">Flavoprotein</keyword>
<dbReference type="EMBL" id="BAABAB010000007">
    <property type="protein sequence ID" value="GAA3611457.1"/>
    <property type="molecule type" value="Genomic_DNA"/>
</dbReference>
<evidence type="ECO:0000256" key="9">
    <source>
        <dbReference type="ARBA" id="ARBA00022827"/>
    </source>
</evidence>
<dbReference type="Proteomes" id="UP001501490">
    <property type="component" value="Unassembled WGS sequence"/>
</dbReference>
<dbReference type="PANTHER" id="PTHR42923:SF3">
    <property type="entry name" value="PROTOPORPHYRINOGEN OXIDASE"/>
    <property type="match status" value="1"/>
</dbReference>
<evidence type="ECO:0000256" key="1">
    <source>
        <dbReference type="ARBA" id="ARBA00001755"/>
    </source>
</evidence>
<keyword evidence="12" id="KW-0963">Cytoplasm</keyword>
<proteinExistence type="inferred from homology"/>
<evidence type="ECO:0000256" key="7">
    <source>
        <dbReference type="ARBA" id="ARBA00019046"/>
    </source>
</evidence>
<comment type="catalytic activity">
    <reaction evidence="1">
        <text>coproporphyrinogen III + 3 O2 = coproporphyrin III + 3 H2O2</text>
        <dbReference type="Rhea" id="RHEA:43436"/>
        <dbReference type="ChEBI" id="CHEBI:15379"/>
        <dbReference type="ChEBI" id="CHEBI:16240"/>
        <dbReference type="ChEBI" id="CHEBI:57309"/>
        <dbReference type="ChEBI" id="CHEBI:131725"/>
        <dbReference type="EC" id="1.3.3.15"/>
    </reaction>
    <physiologicalReaction direction="left-to-right" evidence="1">
        <dbReference type="Rhea" id="RHEA:43437"/>
    </physiologicalReaction>
</comment>
<dbReference type="Pfam" id="PF01593">
    <property type="entry name" value="Amino_oxidase"/>
    <property type="match status" value="1"/>
</dbReference>
<protein>
    <recommendedName>
        <fullName evidence="7 12">Coproporphyrinogen III oxidase</fullName>
        <ecNumber evidence="6 12">1.3.3.15</ecNumber>
    </recommendedName>
</protein>
<keyword evidence="15" id="KW-1185">Reference proteome</keyword>
<evidence type="ECO:0000259" key="13">
    <source>
        <dbReference type="Pfam" id="PF01593"/>
    </source>
</evidence>
<evidence type="ECO:0000313" key="14">
    <source>
        <dbReference type="EMBL" id="GAA3611457.1"/>
    </source>
</evidence>
<name>A0ABP6ZN77_9ACTN</name>
<dbReference type="InterPro" id="IPR002937">
    <property type="entry name" value="Amino_oxidase"/>
</dbReference>
<reference evidence="15" key="1">
    <citation type="journal article" date="2019" name="Int. J. Syst. Evol. Microbiol.">
        <title>The Global Catalogue of Microorganisms (GCM) 10K type strain sequencing project: providing services to taxonomists for standard genome sequencing and annotation.</title>
        <authorList>
            <consortium name="The Broad Institute Genomics Platform"/>
            <consortium name="The Broad Institute Genome Sequencing Center for Infectious Disease"/>
            <person name="Wu L."/>
            <person name="Ma J."/>
        </authorList>
    </citation>
    <scope>NUCLEOTIDE SEQUENCE [LARGE SCALE GENOMIC DNA]</scope>
    <source>
        <strain evidence="15">JCM 16929</strain>
    </source>
</reference>
<organism evidence="14 15">
    <name type="scientific">Microlunatus ginsengisoli</name>
    <dbReference type="NCBI Taxonomy" id="363863"/>
    <lineage>
        <taxon>Bacteria</taxon>
        <taxon>Bacillati</taxon>
        <taxon>Actinomycetota</taxon>
        <taxon>Actinomycetes</taxon>
        <taxon>Propionibacteriales</taxon>
        <taxon>Propionibacteriaceae</taxon>
        <taxon>Microlunatus</taxon>
    </lineage>
</organism>
<evidence type="ECO:0000256" key="11">
    <source>
        <dbReference type="ARBA" id="ARBA00023133"/>
    </source>
</evidence>
<accession>A0ABP6ZN77</accession>
<comment type="function">
    <text evidence="3 12">Involved in coproporphyrin-dependent heme b biosynthesis. Catalyzes the oxidation of coproporphyrinogen III to coproporphyrin III.</text>
</comment>
<evidence type="ECO:0000256" key="4">
    <source>
        <dbReference type="ARBA" id="ARBA00004744"/>
    </source>
</evidence>
<evidence type="ECO:0000256" key="2">
    <source>
        <dbReference type="ARBA" id="ARBA00001974"/>
    </source>
</evidence>